<dbReference type="Pfam" id="PF01590">
    <property type="entry name" value="GAF"/>
    <property type="match status" value="1"/>
</dbReference>
<feature type="domain" description="GGDEF" evidence="2">
    <location>
        <begin position="214"/>
        <end position="346"/>
    </location>
</feature>
<dbReference type="EMBL" id="AP022582">
    <property type="protein sequence ID" value="BBY02325.1"/>
    <property type="molecule type" value="Genomic_DNA"/>
</dbReference>
<dbReference type="Gene3D" id="3.20.20.450">
    <property type="entry name" value="EAL domain"/>
    <property type="match status" value="1"/>
</dbReference>
<dbReference type="AlphaFoldDB" id="A0A7I7P0P1"/>
<dbReference type="SUPFAM" id="SSF55073">
    <property type="entry name" value="Nucleotide cyclase"/>
    <property type="match status" value="1"/>
</dbReference>
<dbReference type="SUPFAM" id="SSF141868">
    <property type="entry name" value="EAL domain-like"/>
    <property type="match status" value="1"/>
</dbReference>
<dbReference type="InterPro" id="IPR001633">
    <property type="entry name" value="EAL_dom"/>
</dbReference>
<dbReference type="Pfam" id="PF00563">
    <property type="entry name" value="EAL"/>
    <property type="match status" value="1"/>
</dbReference>
<dbReference type="NCBIfam" id="TIGR00254">
    <property type="entry name" value="GGDEF"/>
    <property type="match status" value="1"/>
</dbReference>
<dbReference type="SMART" id="SM00052">
    <property type="entry name" value="EAL"/>
    <property type="match status" value="1"/>
</dbReference>
<accession>A0A7I7P0P1</accession>
<dbReference type="InterPro" id="IPR003018">
    <property type="entry name" value="GAF"/>
</dbReference>
<dbReference type="CDD" id="cd01949">
    <property type="entry name" value="GGDEF"/>
    <property type="match status" value="1"/>
</dbReference>
<evidence type="ECO:0000313" key="3">
    <source>
        <dbReference type="EMBL" id="BBY02325.1"/>
    </source>
</evidence>
<feature type="domain" description="EAL" evidence="1">
    <location>
        <begin position="355"/>
        <end position="610"/>
    </location>
</feature>
<protein>
    <submittedName>
        <fullName evidence="3">Bifunctional diguanylate cyclase/phosphodiesterase</fullName>
    </submittedName>
</protein>
<organism evidence="3 4">
    <name type="scientific">Mycobacterium seoulense</name>
    <dbReference type="NCBI Taxonomy" id="386911"/>
    <lineage>
        <taxon>Bacteria</taxon>
        <taxon>Bacillati</taxon>
        <taxon>Actinomycetota</taxon>
        <taxon>Actinomycetes</taxon>
        <taxon>Mycobacteriales</taxon>
        <taxon>Mycobacteriaceae</taxon>
        <taxon>Mycobacterium</taxon>
    </lineage>
</organism>
<keyword evidence="4" id="KW-1185">Reference proteome</keyword>
<dbReference type="SMART" id="SM00065">
    <property type="entry name" value="GAF"/>
    <property type="match status" value="1"/>
</dbReference>
<evidence type="ECO:0000259" key="2">
    <source>
        <dbReference type="PROSITE" id="PS50887"/>
    </source>
</evidence>
<evidence type="ECO:0000313" key="4">
    <source>
        <dbReference type="Proteomes" id="UP000466632"/>
    </source>
</evidence>
<dbReference type="Gene3D" id="3.30.70.270">
    <property type="match status" value="1"/>
</dbReference>
<dbReference type="SMART" id="SM00267">
    <property type="entry name" value="GGDEF"/>
    <property type="match status" value="1"/>
</dbReference>
<dbReference type="CDD" id="cd01948">
    <property type="entry name" value="EAL"/>
    <property type="match status" value="1"/>
</dbReference>
<dbReference type="Proteomes" id="UP000466632">
    <property type="component" value="Chromosome"/>
</dbReference>
<dbReference type="InterPro" id="IPR043128">
    <property type="entry name" value="Rev_trsase/Diguanyl_cyclase"/>
</dbReference>
<dbReference type="PROSITE" id="PS50887">
    <property type="entry name" value="GGDEF"/>
    <property type="match status" value="1"/>
</dbReference>
<dbReference type="KEGG" id="mseo:MSEO_28240"/>
<dbReference type="PROSITE" id="PS50883">
    <property type="entry name" value="EAL"/>
    <property type="match status" value="1"/>
</dbReference>
<dbReference type="Pfam" id="PF00990">
    <property type="entry name" value="GGDEF"/>
    <property type="match status" value="1"/>
</dbReference>
<dbReference type="InterPro" id="IPR000160">
    <property type="entry name" value="GGDEF_dom"/>
</dbReference>
<sequence length="627" mass="67573">MPVSEETVPRSLDLVVTSVATRLMEATAATATLVSETVLAQLVEQFDVDASFLRHLDPHTRNSELVAEWPPRTDAADPDPAAFAQLDVAESVLAQCGPGHKPVVIRPAQSKRYFRRRLGGTKGAASPSVAAAPLVSGGTTTGLLGFVKFGARKWEQDEINTLEAVAALFAQLQARIAAEEKLRYLAEHDDLTGLYNRRALVAHLSERLVAGRPGPVAVMYLDLDRLKPINDYLGHTAGDWFIRIFAQRIRICAPDSTIARLGGDEFVVVPDQSMSPEDAESFARRLSAMLCERLAIGGHVISRTVSIGLAVGEPGRDNCTDLLRRADEAVLTAKRGGGNQIAVSTDDMSLKRAFRNDIELHLQGDIGSDALLLHYLPEVDLSTGAVVGAEALVRWRHPIWGLLLPDSFIGIAESTNLAGELGRWVMRTACADFSRWRAKGVGQGAVMRINVSPIQLITRGFVRDVADTIDEFGLDAGSVCLEITERAVVHDIDTTRKTLAELKEIGVQLAIDDFGTGYAVLSHLKSLPVDMLKIDTGFVRDLGNNAGDLAIVRAIIGLAEAFGLDVVAEGVETPLAAMTLIQHGCRRAQGFLLSRPVPADAMEALLATRFLSLPFLADPKELPTGGS</sequence>
<evidence type="ECO:0000259" key="1">
    <source>
        <dbReference type="PROSITE" id="PS50883"/>
    </source>
</evidence>
<dbReference type="InterPro" id="IPR029787">
    <property type="entry name" value="Nucleotide_cyclase"/>
</dbReference>
<dbReference type="InterPro" id="IPR035919">
    <property type="entry name" value="EAL_sf"/>
</dbReference>
<reference evidence="3 4" key="1">
    <citation type="journal article" date="2019" name="Emerg. Microbes Infect.">
        <title>Comprehensive subspecies identification of 175 nontuberculous mycobacteria species based on 7547 genomic profiles.</title>
        <authorList>
            <person name="Matsumoto Y."/>
            <person name="Kinjo T."/>
            <person name="Motooka D."/>
            <person name="Nabeya D."/>
            <person name="Jung N."/>
            <person name="Uechi K."/>
            <person name="Horii T."/>
            <person name="Iida T."/>
            <person name="Fujita J."/>
            <person name="Nakamura S."/>
        </authorList>
    </citation>
    <scope>NUCLEOTIDE SEQUENCE [LARGE SCALE GENOMIC DNA]</scope>
    <source>
        <strain evidence="3 4">JCM 16018</strain>
    </source>
</reference>
<dbReference type="Gene3D" id="3.30.450.40">
    <property type="match status" value="1"/>
</dbReference>
<dbReference type="SUPFAM" id="SSF55781">
    <property type="entry name" value="GAF domain-like"/>
    <property type="match status" value="1"/>
</dbReference>
<dbReference type="PANTHER" id="PTHR44757">
    <property type="entry name" value="DIGUANYLATE CYCLASE DGCP"/>
    <property type="match status" value="1"/>
</dbReference>
<dbReference type="InterPro" id="IPR052155">
    <property type="entry name" value="Biofilm_reg_signaling"/>
</dbReference>
<gene>
    <name evidence="3" type="ORF">MSEO_28240</name>
</gene>
<proteinExistence type="predicted"/>
<name>A0A7I7P0P1_9MYCO</name>
<dbReference type="PANTHER" id="PTHR44757:SF2">
    <property type="entry name" value="BIOFILM ARCHITECTURE MAINTENANCE PROTEIN MBAA"/>
    <property type="match status" value="1"/>
</dbReference>
<dbReference type="InterPro" id="IPR029016">
    <property type="entry name" value="GAF-like_dom_sf"/>
</dbReference>